<organism evidence="4">
    <name type="scientific">Leptospirillum ferriphilum</name>
    <dbReference type="NCBI Taxonomy" id="178606"/>
    <lineage>
        <taxon>Bacteria</taxon>
        <taxon>Pseudomonadati</taxon>
        <taxon>Nitrospirota</taxon>
        <taxon>Nitrospiria</taxon>
        <taxon>Nitrospirales</taxon>
        <taxon>Nitrospiraceae</taxon>
        <taxon>Leptospirillum</taxon>
    </lineage>
</organism>
<accession>A0A7C3LUW6</accession>
<keyword evidence="2" id="KW-0732">Signal</keyword>
<comment type="caution">
    <text evidence="4">The sequence shown here is derived from an EMBL/GenBank/DDBJ whole genome shotgun (WGS) entry which is preliminary data.</text>
</comment>
<sequence length="240" mass="27046">MIRLEDGRFIPSILYYHRVAPDISPHVGVTPEMFEWQMRFLKKLEIKGVTVADGLNGADPQKTCILTFDDGYLDNFEYAAPILEDLGFRGTVFCLSACLGSLSAWSEDPLWSGIPLMDKEEIQELSDRGFEIGSHTRSHCDLGRTSREDPLRVRREIFDSRTELEDVLGKPVTAFCYPYGSLSPESVEWVREAGYTSARGVRRTRIGGMYDPFMLPCRPVSGRMSPVRFSAYALGARMGL</sequence>
<evidence type="ECO:0000256" key="2">
    <source>
        <dbReference type="ARBA" id="ARBA00022729"/>
    </source>
</evidence>
<feature type="domain" description="NodB homology" evidence="3">
    <location>
        <begin position="62"/>
        <end position="240"/>
    </location>
</feature>
<dbReference type="InterPro" id="IPR002509">
    <property type="entry name" value="NODB_dom"/>
</dbReference>
<comment type="subcellular location">
    <subcellularLocation>
        <location evidence="1">Secreted</location>
    </subcellularLocation>
</comment>
<evidence type="ECO:0000259" key="3">
    <source>
        <dbReference type="PROSITE" id="PS51677"/>
    </source>
</evidence>
<dbReference type="PANTHER" id="PTHR34216">
    <property type="match status" value="1"/>
</dbReference>
<protein>
    <submittedName>
        <fullName evidence="4">Polysaccharide deacetylase family protein</fullName>
    </submittedName>
</protein>
<dbReference type="PANTHER" id="PTHR34216:SF3">
    <property type="entry name" value="POLY-BETA-1,6-N-ACETYL-D-GLUCOSAMINE N-DEACETYLASE"/>
    <property type="match status" value="1"/>
</dbReference>
<gene>
    <name evidence="4" type="ORF">ENX03_09940</name>
</gene>
<dbReference type="SUPFAM" id="SSF88713">
    <property type="entry name" value="Glycoside hydrolase/deacetylase"/>
    <property type="match status" value="1"/>
</dbReference>
<name>A0A7C3LUW6_9BACT</name>
<proteinExistence type="predicted"/>
<dbReference type="AlphaFoldDB" id="A0A7C3LUW6"/>
<reference evidence="4" key="1">
    <citation type="journal article" date="2020" name="mSystems">
        <title>Genome- and Community-Level Interaction Insights into Carbon Utilization and Element Cycling Functions of Hydrothermarchaeota in Hydrothermal Sediment.</title>
        <authorList>
            <person name="Zhou Z."/>
            <person name="Liu Y."/>
            <person name="Xu W."/>
            <person name="Pan J."/>
            <person name="Luo Z.H."/>
            <person name="Li M."/>
        </authorList>
    </citation>
    <scope>NUCLEOTIDE SEQUENCE [LARGE SCALE GENOMIC DNA]</scope>
    <source>
        <strain evidence="4">SpSt-902</strain>
    </source>
</reference>
<dbReference type="PROSITE" id="PS51677">
    <property type="entry name" value="NODB"/>
    <property type="match status" value="1"/>
</dbReference>
<dbReference type="GO" id="GO:0005975">
    <property type="term" value="P:carbohydrate metabolic process"/>
    <property type="evidence" value="ECO:0007669"/>
    <property type="project" value="InterPro"/>
</dbReference>
<dbReference type="Pfam" id="PF01522">
    <property type="entry name" value="Polysacc_deac_1"/>
    <property type="match status" value="1"/>
</dbReference>
<dbReference type="GO" id="GO:0016810">
    <property type="term" value="F:hydrolase activity, acting on carbon-nitrogen (but not peptide) bonds"/>
    <property type="evidence" value="ECO:0007669"/>
    <property type="project" value="InterPro"/>
</dbReference>
<dbReference type="EMBL" id="DTMM01000216">
    <property type="protein sequence ID" value="HFT94227.1"/>
    <property type="molecule type" value="Genomic_DNA"/>
</dbReference>
<evidence type="ECO:0000256" key="1">
    <source>
        <dbReference type="ARBA" id="ARBA00004613"/>
    </source>
</evidence>
<dbReference type="InterPro" id="IPR051398">
    <property type="entry name" value="Polysacch_Deacetylase"/>
</dbReference>
<evidence type="ECO:0000313" key="4">
    <source>
        <dbReference type="EMBL" id="HFT94227.1"/>
    </source>
</evidence>
<dbReference type="GO" id="GO:0005576">
    <property type="term" value="C:extracellular region"/>
    <property type="evidence" value="ECO:0007669"/>
    <property type="project" value="UniProtKB-SubCell"/>
</dbReference>
<dbReference type="InterPro" id="IPR011330">
    <property type="entry name" value="Glyco_hydro/deAcase_b/a-brl"/>
</dbReference>
<dbReference type="Gene3D" id="3.20.20.370">
    <property type="entry name" value="Glycoside hydrolase/deacetylase"/>
    <property type="match status" value="1"/>
</dbReference>
<dbReference type="CDD" id="cd10918">
    <property type="entry name" value="CE4_NodB_like_5s_6s"/>
    <property type="match status" value="1"/>
</dbReference>